<organism evidence="1 3">
    <name type="scientific">Pseudoalteromonas ruthenica</name>
    <dbReference type="NCBI Taxonomy" id="151081"/>
    <lineage>
        <taxon>Bacteria</taxon>
        <taxon>Pseudomonadati</taxon>
        <taxon>Pseudomonadota</taxon>
        <taxon>Gammaproteobacteria</taxon>
        <taxon>Alteromonadales</taxon>
        <taxon>Pseudoalteromonadaceae</taxon>
        <taxon>Pseudoalteromonas</taxon>
    </lineage>
</organism>
<dbReference type="EMBL" id="JXXZ01000002">
    <property type="protein sequence ID" value="KJZ01614.1"/>
    <property type="molecule type" value="Genomic_DNA"/>
</dbReference>
<dbReference type="GeneID" id="58227114"/>
<evidence type="ECO:0000313" key="4">
    <source>
        <dbReference type="Proteomes" id="UP000305874"/>
    </source>
</evidence>
<dbReference type="EMBL" id="PNCG01000015">
    <property type="protein sequence ID" value="TMP86254.1"/>
    <property type="molecule type" value="Genomic_DNA"/>
</dbReference>
<comment type="caution">
    <text evidence="1">The sequence shown here is derived from an EMBL/GenBank/DDBJ whole genome shotgun (WGS) entry which is preliminary data.</text>
</comment>
<name>A0A0F4PQA6_9GAMM</name>
<dbReference type="AlphaFoldDB" id="A0A0F4PQA6"/>
<dbReference type="RefSeq" id="WP_045979081.1">
    <property type="nucleotide sequence ID" value="NZ_JXXY01000006.1"/>
</dbReference>
<dbReference type="STRING" id="151081.TW72_01275"/>
<sequence>MTNRKPLVIFIACFIIPVVAAIAVLKSGWLPASTSNNGTLMSEQVELEQWGQYPVSPWTIALVNQADCDPCQAQWQDMQSLYVALGKNQSKVRMAVLGERPRSAEVPEVLHVDSVPSALKAGHLYLIDRHGLVVLEYDYAEQEQQNRLIHKGLLKDIKKLLNYSRSS</sequence>
<protein>
    <submittedName>
        <fullName evidence="2">Transmembrane cytochrome oxidase associated protein</fullName>
    </submittedName>
</protein>
<reference evidence="2 4" key="2">
    <citation type="submission" date="2017-12" db="EMBL/GenBank/DDBJ databases">
        <authorList>
            <person name="Paulsen S."/>
            <person name="Gram L.K."/>
        </authorList>
    </citation>
    <scope>NUCLEOTIDE SEQUENCE [LARGE SCALE GENOMIC DNA]</scope>
    <source>
        <strain evidence="2 4">S2897</strain>
    </source>
</reference>
<reference evidence="2" key="4">
    <citation type="submission" date="2019-09" db="EMBL/GenBank/DDBJ databases">
        <title>Co-occurence of chitin degradation, pigmentation and bioactivity in marine Pseudoalteromonas.</title>
        <authorList>
            <person name="Sonnenschein E.C."/>
            <person name="Bech P.K."/>
        </authorList>
    </citation>
    <scope>NUCLEOTIDE SEQUENCE</scope>
    <source>
        <strain evidence="2">S2897</strain>
    </source>
</reference>
<reference evidence="4" key="3">
    <citation type="submission" date="2019-06" db="EMBL/GenBank/DDBJ databases">
        <title>Co-occurence of chitin degradation, pigmentation and bioactivity in marine Pseudoalteromonas.</title>
        <authorList>
            <person name="Sonnenschein E.C."/>
            <person name="Bech P.K."/>
        </authorList>
    </citation>
    <scope>NUCLEOTIDE SEQUENCE [LARGE SCALE GENOMIC DNA]</scope>
    <source>
        <strain evidence="4">S2897</strain>
    </source>
</reference>
<dbReference type="PATRIC" id="fig|151081.8.peg.1434"/>
<dbReference type="eggNOG" id="COG1999">
    <property type="taxonomic scope" value="Bacteria"/>
</dbReference>
<reference evidence="1 3" key="1">
    <citation type="journal article" date="2015" name="BMC Genomics">
        <title>Genome mining reveals unlocked bioactive potential of marine Gram-negative bacteria.</title>
        <authorList>
            <person name="Machado H."/>
            <person name="Sonnenschein E.C."/>
            <person name="Melchiorsen J."/>
            <person name="Gram L."/>
        </authorList>
    </citation>
    <scope>NUCLEOTIDE SEQUENCE [LARGE SCALE GENOMIC DNA]</scope>
    <source>
        <strain evidence="1 3">S3137</strain>
    </source>
</reference>
<keyword evidence="2" id="KW-0472">Membrane</keyword>
<accession>A0A0F4PQA6</accession>
<evidence type="ECO:0000313" key="1">
    <source>
        <dbReference type="EMBL" id="KJZ01614.1"/>
    </source>
</evidence>
<gene>
    <name evidence="2" type="ORF">CWC05_14950</name>
    <name evidence="1" type="ORF">TW72_01275</name>
</gene>
<dbReference type="OrthoDB" id="6313062at2"/>
<dbReference type="Proteomes" id="UP000305874">
    <property type="component" value="Unassembled WGS sequence"/>
</dbReference>
<keyword evidence="2" id="KW-0812">Transmembrane</keyword>
<keyword evidence="3" id="KW-1185">Reference proteome</keyword>
<evidence type="ECO:0000313" key="3">
    <source>
        <dbReference type="Proteomes" id="UP000033664"/>
    </source>
</evidence>
<proteinExistence type="predicted"/>
<dbReference type="Proteomes" id="UP000033664">
    <property type="component" value="Unassembled WGS sequence"/>
</dbReference>
<evidence type="ECO:0000313" key="2">
    <source>
        <dbReference type="EMBL" id="TMP86254.1"/>
    </source>
</evidence>